<evidence type="ECO:0000256" key="1">
    <source>
        <dbReference type="SAM" id="MobiDB-lite"/>
    </source>
</evidence>
<name>A0ABW3J917_9HYPH</name>
<feature type="domain" description="Helicase HerA-like C-terminal" evidence="2">
    <location>
        <begin position="28"/>
        <end position="540"/>
    </location>
</feature>
<accession>A0ABW3J917</accession>
<protein>
    <submittedName>
        <fullName evidence="3">Helicase HerA-like domain-containing protein</fullName>
    </submittedName>
</protein>
<feature type="region of interest" description="Disordered" evidence="1">
    <location>
        <begin position="437"/>
        <end position="470"/>
    </location>
</feature>
<dbReference type="InterPro" id="IPR027417">
    <property type="entry name" value="P-loop_NTPase"/>
</dbReference>
<dbReference type="InterPro" id="IPR051162">
    <property type="entry name" value="T4SS_component"/>
</dbReference>
<evidence type="ECO:0000313" key="3">
    <source>
        <dbReference type="EMBL" id="MFD0986739.1"/>
    </source>
</evidence>
<sequence>MASTKSKQDDAAVDQTLPEGSVYIGQSVKPEFIYLRLANRHGLITGATGTGKTVTLQDLAEGFSSAGVPVFCADVKGDLSGIAMKGEPKKGFEKRAEEIGYELDYEAFPAVFWDLFGEQGIPIRSTITELGPLLLSRLMDLSDAQEGVLNIAFRIADDEGLPILNLEDLRDLLVNLGNRGSEIKTSYGNVSKASIGAIQRSLLVLEQQGGENFFGEPALNIEDLMRTAKDGRGYVNILAADKLMQSPRLYGTFLLFLLSELFEELPEVGDPDKPNLVFFFDEAHLLFDDAPKALLDKVEQVVRLIRSKGVGVYFVTQNPLDVPDTVSSQLGNRVQHALRAYTPREQKAVKAAASTFRPNPDFDTEEAITQLGVGEALVSTLDEKGQPTMVERTLVRPPRSRVGPVTKKERADIIADSPMTAKYKETVDRRSASEILAERMEERPSTKEEAAQNSKGRGSEEAKAEPAEKKDEEPGVFISWAYWLFGLDRKGKRLTGWQKTVRGFARETVVDAGEAVGRSIGGTSGAQVGRSVARGLMGNLLR</sequence>
<dbReference type="Pfam" id="PF05872">
    <property type="entry name" value="HerA_C"/>
    <property type="match status" value="1"/>
</dbReference>
<dbReference type="Proteomes" id="UP001597102">
    <property type="component" value="Unassembled WGS sequence"/>
</dbReference>
<dbReference type="RefSeq" id="WP_379087423.1">
    <property type="nucleotide sequence ID" value="NZ_JBHTJO010000001.1"/>
</dbReference>
<keyword evidence="4" id="KW-1185">Reference proteome</keyword>
<reference evidence="4" key="1">
    <citation type="journal article" date="2019" name="Int. J. Syst. Evol. Microbiol.">
        <title>The Global Catalogue of Microorganisms (GCM) 10K type strain sequencing project: providing services to taxonomists for standard genome sequencing and annotation.</title>
        <authorList>
            <consortium name="The Broad Institute Genomics Platform"/>
            <consortium name="The Broad Institute Genome Sequencing Center for Infectious Disease"/>
            <person name="Wu L."/>
            <person name="Ma J."/>
        </authorList>
    </citation>
    <scope>NUCLEOTIDE SEQUENCE [LARGE SCALE GENOMIC DNA]</scope>
    <source>
        <strain evidence="4">CCUG 61697</strain>
    </source>
</reference>
<dbReference type="Gene3D" id="3.40.50.300">
    <property type="entry name" value="P-loop containing nucleotide triphosphate hydrolases"/>
    <property type="match status" value="2"/>
</dbReference>
<feature type="compositionally biased region" description="Basic and acidic residues" evidence="1">
    <location>
        <begin position="437"/>
        <end position="450"/>
    </location>
</feature>
<comment type="caution">
    <text evidence="3">The sequence shown here is derived from an EMBL/GenBank/DDBJ whole genome shotgun (WGS) entry which is preliminary data.</text>
</comment>
<gene>
    <name evidence="3" type="ORF">ACFQ2F_06470</name>
</gene>
<dbReference type="PANTHER" id="PTHR30121">
    <property type="entry name" value="UNCHARACTERIZED PROTEIN YJGR-RELATED"/>
    <property type="match status" value="1"/>
</dbReference>
<evidence type="ECO:0000313" key="4">
    <source>
        <dbReference type="Proteomes" id="UP001597102"/>
    </source>
</evidence>
<feature type="compositionally biased region" description="Basic and acidic residues" evidence="1">
    <location>
        <begin position="457"/>
        <end position="470"/>
    </location>
</feature>
<dbReference type="SUPFAM" id="SSF52540">
    <property type="entry name" value="P-loop containing nucleoside triphosphate hydrolases"/>
    <property type="match status" value="1"/>
</dbReference>
<dbReference type="EMBL" id="JBHTJO010000001">
    <property type="protein sequence ID" value="MFD0986739.1"/>
    <property type="molecule type" value="Genomic_DNA"/>
</dbReference>
<proteinExistence type="predicted"/>
<organism evidence="3 4">
    <name type="scientific">Methyloligella solikamskensis</name>
    <dbReference type="NCBI Taxonomy" id="1177756"/>
    <lineage>
        <taxon>Bacteria</taxon>
        <taxon>Pseudomonadati</taxon>
        <taxon>Pseudomonadota</taxon>
        <taxon>Alphaproteobacteria</taxon>
        <taxon>Hyphomicrobiales</taxon>
        <taxon>Hyphomicrobiaceae</taxon>
        <taxon>Methyloligella</taxon>
    </lineage>
</organism>
<evidence type="ECO:0000259" key="2">
    <source>
        <dbReference type="Pfam" id="PF05872"/>
    </source>
</evidence>
<dbReference type="PANTHER" id="PTHR30121:SF6">
    <property type="entry name" value="SLR6007 PROTEIN"/>
    <property type="match status" value="1"/>
</dbReference>
<dbReference type="InterPro" id="IPR033186">
    <property type="entry name" value="HerA_C"/>
</dbReference>